<dbReference type="OrthoDB" id="5358886at2759"/>
<dbReference type="SUPFAM" id="SSF53955">
    <property type="entry name" value="Lysozyme-like"/>
    <property type="match status" value="1"/>
</dbReference>
<evidence type="ECO:0008006" key="7">
    <source>
        <dbReference type="Google" id="ProtNLM"/>
    </source>
</evidence>
<keyword evidence="4" id="KW-0732">Signal</keyword>
<reference evidence="5" key="1">
    <citation type="submission" date="2022-07" db="EMBL/GenBank/DDBJ databases">
        <title>Phylogenomic reconstructions and comparative analyses of Kickxellomycotina fungi.</title>
        <authorList>
            <person name="Reynolds N.K."/>
            <person name="Stajich J.E."/>
            <person name="Barry K."/>
            <person name="Grigoriev I.V."/>
            <person name="Crous P."/>
            <person name="Smith M.E."/>
        </authorList>
    </citation>
    <scope>NUCLEOTIDE SEQUENCE</scope>
    <source>
        <strain evidence="5">NBRC 32514</strain>
    </source>
</reference>
<evidence type="ECO:0000256" key="3">
    <source>
        <dbReference type="ARBA" id="ARBA00023200"/>
    </source>
</evidence>
<gene>
    <name evidence="5" type="ORF">LPJ53_003478</name>
</gene>
<dbReference type="EMBL" id="JANBOJ010000132">
    <property type="protein sequence ID" value="KAJ1722071.1"/>
    <property type="molecule type" value="Genomic_DNA"/>
</dbReference>
<dbReference type="GO" id="GO:0031640">
    <property type="term" value="P:killing of cells of another organism"/>
    <property type="evidence" value="ECO:0007669"/>
    <property type="project" value="UniProtKB-KW"/>
</dbReference>
<dbReference type="InterPro" id="IPR023346">
    <property type="entry name" value="Lysozyme-like_dom_sf"/>
</dbReference>
<dbReference type="GO" id="GO:0016998">
    <property type="term" value="P:cell wall macromolecule catabolic process"/>
    <property type="evidence" value="ECO:0007669"/>
    <property type="project" value="InterPro"/>
</dbReference>
<evidence type="ECO:0000256" key="4">
    <source>
        <dbReference type="SAM" id="SignalP"/>
    </source>
</evidence>
<dbReference type="Proteomes" id="UP001149813">
    <property type="component" value="Unassembled WGS sequence"/>
</dbReference>
<keyword evidence="1" id="KW-0929">Antimicrobial</keyword>
<dbReference type="Pfam" id="PF00959">
    <property type="entry name" value="Phage_lysozyme"/>
    <property type="match status" value="1"/>
</dbReference>
<dbReference type="InterPro" id="IPR002196">
    <property type="entry name" value="Glyco_hydro_24"/>
</dbReference>
<dbReference type="GO" id="GO:0042742">
    <property type="term" value="P:defense response to bacterium"/>
    <property type="evidence" value="ECO:0007669"/>
    <property type="project" value="UniProtKB-KW"/>
</dbReference>
<dbReference type="PANTHER" id="PTHR38107">
    <property type="match status" value="1"/>
</dbReference>
<evidence type="ECO:0000313" key="6">
    <source>
        <dbReference type="Proteomes" id="UP001149813"/>
    </source>
</evidence>
<dbReference type="Gene3D" id="1.10.530.40">
    <property type="match status" value="1"/>
</dbReference>
<evidence type="ECO:0000313" key="5">
    <source>
        <dbReference type="EMBL" id="KAJ1722071.1"/>
    </source>
</evidence>
<evidence type="ECO:0000256" key="2">
    <source>
        <dbReference type="ARBA" id="ARBA00022638"/>
    </source>
</evidence>
<proteinExistence type="predicted"/>
<dbReference type="CDD" id="cd00737">
    <property type="entry name" value="lyz_endolysin_autolysin"/>
    <property type="match status" value="1"/>
</dbReference>
<keyword evidence="2" id="KW-0081">Bacteriolytic enzyme</keyword>
<feature type="signal peptide" evidence="4">
    <location>
        <begin position="1"/>
        <end position="25"/>
    </location>
</feature>
<name>A0A9W7XW66_9FUNG</name>
<dbReference type="InterPro" id="IPR033907">
    <property type="entry name" value="Endolysin_autolysin"/>
</dbReference>
<dbReference type="GO" id="GO:0003796">
    <property type="term" value="F:lysozyme activity"/>
    <property type="evidence" value="ECO:0007669"/>
    <property type="project" value="InterPro"/>
</dbReference>
<keyword evidence="6" id="KW-1185">Reference proteome</keyword>
<evidence type="ECO:0000256" key="1">
    <source>
        <dbReference type="ARBA" id="ARBA00022529"/>
    </source>
</evidence>
<dbReference type="AlphaFoldDB" id="A0A9W7XW66"/>
<comment type="caution">
    <text evidence="5">The sequence shown here is derived from an EMBL/GenBank/DDBJ whole genome shotgun (WGS) entry which is preliminary data.</text>
</comment>
<dbReference type="InterPro" id="IPR051018">
    <property type="entry name" value="Bacteriophage_GH24"/>
</dbReference>
<dbReference type="InterPro" id="IPR023347">
    <property type="entry name" value="Lysozyme_dom_sf"/>
</dbReference>
<dbReference type="PANTHER" id="PTHR38107:SF3">
    <property type="entry name" value="LYSOZYME RRRD-RELATED"/>
    <property type="match status" value="1"/>
</dbReference>
<protein>
    <recommendedName>
        <fullName evidence="7">Lysozyme</fullName>
    </recommendedName>
</protein>
<sequence length="279" mass="29980">MLSKYTAVIAIPLLLLQMLPAAAIAAAQDPELTHLKCRSLPNAIGLVTKIYADRVIVDVECQVADGGHVGNTTLWHRTADHCYVSDKYFQVPAGQPIASCQQTDSAVSCQLPNSAGVTLIERYSEPLITHARPDITGTATIGFGHRCVSQDCNEVPVQFPLRRPQALALLLNDVRSATGCLREAISGSVSLGDNQWSALASWAYGIDCSMVSSSRLIARLNAGEPPATVAAAELPRWVVKNGIIDSNLSSRRAEEVALFQTPSTKLAHPKCASFFRMAE</sequence>
<keyword evidence="3" id="KW-1035">Host cytoplasm</keyword>
<organism evidence="5 6">
    <name type="scientific">Coemansia erecta</name>
    <dbReference type="NCBI Taxonomy" id="147472"/>
    <lineage>
        <taxon>Eukaryota</taxon>
        <taxon>Fungi</taxon>
        <taxon>Fungi incertae sedis</taxon>
        <taxon>Zoopagomycota</taxon>
        <taxon>Kickxellomycotina</taxon>
        <taxon>Kickxellomycetes</taxon>
        <taxon>Kickxellales</taxon>
        <taxon>Kickxellaceae</taxon>
        <taxon>Coemansia</taxon>
    </lineage>
</organism>
<accession>A0A9W7XW66</accession>
<dbReference type="GO" id="GO:0009253">
    <property type="term" value="P:peptidoglycan catabolic process"/>
    <property type="evidence" value="ECO:0007669"/>
    <property type="project" value="InterPro"/>
</dbReference>
<feature type="chain" id="PRO_5040805663" description="Lysozyme" evidence="4">
    <location>
        <begin position="26"/>
        <end position="279"/>
    </location>
</feature>